<feature type="domain" description="Tf2-1-like SH3-like" evidence="1">
    <location>
        <begin position="170"/>
        <end position="231"/>
    </location>
</feature>
<dbReference type="Gene3D" id="3.30.420.10">
    <property type="entry name" value="Ribonuclease H-like superfamily/Ribonuclease H"/>
    <property type="match status" value="1"/>
</dbReference>
<evidence type="ECO:0000313" key="2">
    <source>
        <dbReference type="EMBL" id="GJT70652.1"/>
    </source>
</evidence>
<dbReference type="PANTHER" id="PTHR35046:SF26">
    <property type="entry name" value="RNA-DIRECTED DNA POLYMERASE"/>
    <property type="match status" value="1"/>
</dbReference>
<proteinExistence type="predicted"/>
<protein>
    <submittedName>
        <fullName evidence="2">RNA-directed DNA polymerase</fullName>
    </submittedName>
</protein>
<dbReference type="InterPro" id="IPR036397">
    <property type="entry name" value="RNaseH_sf"/>
</dbReference>
<organism evidence="2 3">
    <name type="scientific">Tanacetum coccineum</name>
    <dbReference type="NCBI Taxonomy" id="301880"/>
    <lineage>
        <taxon>Eukaryota</taxon>
        <taxon>Viridiplantae</taxon>
        <taxon>Streptophyta</taxon>
        <taxon>Embryophyta</taxon>
        <taxon>Tracheophyta</taxon>
        <taxon>Spermatophyta</taxon>
        <taxon>Magnoliopsida</taxon>
        <taxon>eudicotyledons</taxon>
        <taxon>Gunneridae</taxon>
        <taxon>Pentapetalae</taxon>
        <taxon>asterids</taxon>
        <taxon>campanulids</taxon>
        <taxon>Asterales</taxon>
        <taxon>Asteraceae</taxon>
        <taxon>Asteroideae</taxon>
        <taxon>Anthemideae</taxon>
        <taxon>Anthemidinae</taxon>
        <taxon>Tanacetum</taxon>
    </lineage>
</organism>
<dbReference type="InterPro" id="IPR012337">
    <property type="entry name" value="RNaseH-like_sf"/>
</dbReference>
<dbReference type="InterPro" id="IPR056924">
    <property type="entry name" value="SH3_Tf2-1"/>
</dbReference>
<dbReference type="PANTHER" id="PTHR35046">
    <property type="entry name" value="ZINC KNUCKLE (CCHC-TYPE) FAMILY PROTEIN"/>
    <property type="match status" value="1"/>
</dbReference>
<keyword evidence="2" id="KW-0695">RNA-directed DNA polymerase</keyword>
<dbReference type="EMBL" id="BQNB010018097">
    <property type="protein sequence ID" value="GJT70652.1"/>
    <property type="molecule type" value="Genomic_DNA"/>
</dbReference>
<comment type="caution">
    <text evidence="2">The sequence shown here is derived from an EMBL/GenBank/DDBJ whole genome shotgun (WGS) entry which is preliminary data.</text>
</comment>
<reference evidence="2" key="1">
    <citation type="journal article" date="2022" name="Int. J. Mol. Sci.">
        <title>Draft Genome of Tanacetum Coccineum: Genomic Comparison of Closely Related Tanacetum-Family Plants.</title>
        <authorList>
            <person name="Yamashiro T."/>
            <person name="Shiraishi A."/>
            <person name="Nakayama K."/>
            <person name="Satake H."/>
        </authorList>
    </citation>
    <scope>NUCLEOTIDE SEQUENCE</scope>
</reference>
<dbReference type="Pfam" id="PF24626">
    <property type="entry name" value="SH3_Tf2-1"/>
    <property type="match status" value="1"/>
</dbReference>
<dbReference type="Gene3D" id="1.10.340.70">
    <property type="match status" value="1"/>
</dbReference>
<keyword evidence="2" id="KW-0808">Transferase</keyword>
<keyword evidence="3" id="KW-1185">Reference proteome</keyword>
<evidence type="ECO:0000259" key="1">
    <source>
        <dbReference type="Pfam" id="PF24626"/>
    </source>
</evidence>
<dbReference type="SUPFAM" id="SSF53098">
    <property type="entry name" value="Ribonuclease H-like"/>
    <property type="match status" value="1"/>
</dbReference>
<reference evidence="2" key="2">
    <citation type="submission" date="2022-01" db="EMBL/GenBank/DDBJ databases">
        <authorList>
            <person name="Yamashiro T."/>
            <person name="Shiraishi A."/>
            <person name="Satake H."/>
            <person name="Nakayama K."/>
        </authorList>
    </citation>
    <scope>NUCLEOTIDE SEQUENCE</scope>
</reference>
<dbReference type="Proteomes" id="UP001151760">
    <property type="component" value="Unassembled WGS sequence"/>
</dbReference>
<name>A0ABQ5G4T8_9ASTR</name>
<keyword evidence="2" id="KW-0548">Nucleotidyltransferase</keyword>
<gene>
    <name evidence="2" type="ORF">Tco_1029938</name>
</gene>
<dbReference type="GO" id="GO:0003964">
    <property type="term" value="F:RNA-directed DNA polymerase activity"/>
    <property type="evidence" value="ECO:0007669"/>
    <property type="project" value="UniProtKB-KW"/>
</dbReference>
<sequence>MSISNDVLGFDSIKELYANDEDFSNIWIELETKQHRGNRLCISKTSLKSQLVKEIHAKGLSALGRDKTIASVESRFSWPQLTKGFGSYVNVLMDFVLGLPCTQRGVDSVFVVVDRFSKMAHFIPCMKTSNAAHIARFFFQEVVRLHGVPKFITSDRDMDKHRRKKLFQVGDEVMVFLRKERFPVGTNSKLQPKKYGMYKILREINDNAYVMDMPTTMSISKTFNVLNIYEFHSEDVNEDKHS</sequence>
<evidence type="ECO:0000313" key="3">
    <source>
        <dbReference type="Proteomes" id="UP001151760"/>
    </source>
</evidence>
<accession>A0ABQ5G4T8</accession>